<evidence type="ECO:0000313" key="1">
    <source>
        <dbReference type="EMBL" id="ARK19948.1"/>
    </source>
</evidence>
<organism evidence="1">
    <name type="scientific">Ampulex compressa</name>
    <name type="common">Emerald cockroach wasp</name>
    <dbReference type="NCBI Taxonomy" id="860918"/>
    <lineage>
        <taxon>Eukaryota</taxon>
        <taxon>Metazoa</taxon>
        <taxon>Ecdysozoa</taxon>
        <taxon>Arthropoda</taxon>
        <taxon>Hexapoda</taxon>
        <taxon>Insecta</taxon>
        <taxon>Pterygota</taxon>
        <taxon>Neoptera</taxon>
        <taxon>Endopterygota</taxon>
        <taxon>Hymenoptera</taxon>
        <taxon>Apocrita</taxon>
        <taxon>Aculeata</taxon>
        <taxon>Apoidea</taxon>
        <taxon>Ampulicidae</taxon>
        <taxon>Ampulicini</taxon>
        <taxon>Ampulex</taxon>
    </lineage>
</organism>
<reference evidence="1" key="1">
    <citation type="submission" date="2017-02" db="EMBL/GenBank/DDBJ databases">
        <title>Parasitoid Jewel Wasp Mounts Multi-Pronged Neurochemical Attack to Hijack a Host Brain.</title>
        <authorList>
            <person name="Arvidson R.S."/>
            <person name="Kaiser M."/>
            <person name="Libersat F."/>
            <person name="Adams M.E."/>
        </authorList>
    </citation>
    <scope>NUCLEOTIDE SEQUENCE</scope>
    <source>
        <strain evidence="1">166</strain>
    </source>
</reference>
<dbReference type="EMBL" id="KY563539">
    <property type="protein sequence ID" value="ARK19948.1"/>
    <property type="molecule type" value="mRNA"/>
</dbReference>
<sequence>MCSRHANIYIYILFFRELPINTYGKNNHNNIVCIEWRNNFERYL</sequence>
<accession>A0A1W6EW45</accession>
<proteinExistence type="evidence at transcript level"/>
<protein>
    <submittedName>
        <fullName evidence="1">Venom protein</fullName>
    </submittedName>
</protein>
<name>A0A1W6EW45_AMPCP</name>
<dbReference type="AlphaFoldDB" id="A0A1W6EW45"/>